<dbReference type="AlphaFoldDB" id="A0A5N5G6R5"/>
<keyword evidence="2" id="KW-0472">Membrane</keyword>
<dbReference type="SUPFAM" id="SSF53474">
    <property type="entry name" value="alpha/beta-Hydrolases"/>
    <property type="match status" value="1"/>
</dbReference>
<dbReference type="Gene3D" id="3.40.50.1820">
    <property type="entry name" value="alpha/beta hydrolase"/>
    <property type="match status" value="1"/>
</dbReference>
<keyword evidence="2" id="KW-1133">Transmembrane helix</keyword>
<gene>
    <name evidence="4" type="ORF">D8674_019075</name>
</gene>
<dbReference type="OrthoDB" id="438440at2759"/>
<protein>
    <recommendedName>
        <fullName evidence="3">Fungal lipase-type domain-containing protein</fullName>
    </recommendedName>
</protein>
<feature type="transmembrane region" description="Helical" evidence="2">
    <location>
        <begin position="32"/>
        <end position="58"/>
    </location>
</feature>
<feature type="transmembrane region" description="Helical" evidence="2">
    <location>
        <begin position="197"/>
        <end position="218"/>
    </location>
</feature>
<evidence type="ECO:0000256" key="2">
    <source>
        <dbReference type="SAM" id="Phobius"/>
    </source>
</evidence>
<dbReference type="PANTHER" id="PTHR46086">
    <property type="entry name" value="ALPHA/BETA-HYDROLASES SUPERFAMILY PROTEIN"/>
    <property type="match status" value="1"/>
</dbReference>
<evidence type="ECO:0000259" key="3">
    <source>
        <dbReference type="Pfam" id="PF01764"/>
    </source>
</evidence>
<reference evidence="4 5" key="1">
    <citation type="submission" date="2019-09" db="EMBL/GenBank/DDBJ databases">
        <authorList>
            <person name="Ou C."/>
        </authorList>
    </citation>
    <scope>NUCLEOTIDE SEQUENCE [LARGE SCALE GENOMIC DNA]</scope>
    <source>
        <strain evidence="4">S2</strain>
        <tissue evidence="4">Leaf</tissue>
    </source>
</reference>
<evidence type="ECO:0000256" key="1">
    <source>
        <dbReference type="ARBA" id="ARBA00022801"/>
    </source>
</evidence>
<reference evidence="4 5" key="3">
    <citation type="submission" date="2019-11" db="EMBL/GenBank/DDBJ databases">
        <title>A de novo genome assembly of a pear dwarfing rootstock.</title>
        <authorList>
            <person name="Wang F."/>
            <person name="Wang J."/>
            <person name="Li S."/>
            <person name="Zhang Y."/>
            <person name="Fang M."/>
            <person name="Ma L."/>
            <person name="Zhao Y."/>
            <person name="Jiang S."/>
        </authorList>
    </citation>
    <scope>NUCLEOTIDE SEQUENCE [LARGE SCALE GENOMIC DNA]</scope>
    <source>
        <strain evidence="4">S2</strain>
        <tissue evidence="4">Leaf</tissue>
    </source>
</reference>
<name>A0A5N5G6R5_9ROSA</name>
<evidence type="ECO:0000313" key="5">
    <source>
        <dbReference type="Proteomes" id="UP000327157"/>
    </source>
</evidence>
<feature type="domain" description="Fungal lipase-type" evidence="3">
    <location>
        <begin position="127"/>
        <end position="292"/>
    </location>
</feature>
<dbReference type="Proteomes" id="UP000327157">
    <property type="component" value="Chromosome 17"/>
</dbReference>
<dbReference type="EMBL" id="SMOL01000487">
    <property type="protein sequence ID" value="KAB2611043.1"/>
    <property type="molecule type" value="Genomic_DNA"/>
</dbReference>
<dbReference type="Pfam" id="PF01764">
    <property type="entry name" value="Lipase_3"/>
    <property type="match status" value="1"/>
</dbReference>
<organism evidence="4 5">
    <name type="scientific">Pyrus ussuriensis x Pyrus communis</name>
    <dbReference type="NCBI Taxonomy" id="2448454"/>
    <lineage>
        <taxon>Eukaryota</taxon>
        <taxon>Viridiplantae</taxon>
        <taxon>Streptophyta</taxon>
        <taxon>Embryophyta</taxon>
        <taxon>Tracheophyta</taxon>
        <taxon>Spermatophyta</taxon>
        <taxon>Magnoliopsida</taxon>
        <taxon>eudicotyledons</taxon>
        <taxon>Gunneridae</taxon>
        <taxon>Pentapetalae</taxon>
        <taxon>rosids</taxon>
        <taxon>fabids</taxon>
        <taxon>Rosales</taxon>
        <taxon>Rosaceae</taxon>
        <taxon>Amygdaloideae</taxon>
        <taxon>Maleae</taxon>
        <taxon>Pyrus</taxon>
    </lineage>
</organism>
<evidence type="ECO:0000313" key="4">
    <source>
        <dbReference type="EMBL" id="KAB2611043.1"/>
    </source>
</evidence>
<dbReference type="GO" id="GO:0006629">
    <property type="term" value="P:lipid metabolic process"/>
    <property type="evidence" value="ECO:0007669"/>
    <property type="project" value="InterPro"/>
</dbReference>
<sequence>MGGVAEDHRWVIVVLIYNCLENNWFIGKSMEWIGYVVDFILNLLSLNGGVFGLLTALLRGKMVVPQRDTETFKQKLYSSLSKGTGINGELDNWGLMDLCMTPAKLAYENAQVIRYIAQLHFVDFYNCWNVHMGFLEALGLGDRTNAATFYNQLIGIPNEFTPDNCVDRSPDMVKKSAYYAARRKLKRLLKEHKNAKFMVTGYSLGGALAIPFPSVLVLHEERAVMQRFQSWLGYVHLGSPRLVIKLKGSDAEVSELAWCIHICYVEAHLNNPVPKYFRVVYCNDLVPRLPYHDKTFLFKHFGVCLYHDSLYNEQRLEDEPNNHYFGMRYLIPEYLNAAWELIRSLATGYTHGPEYREGWFSIFVRMTGLLFPLTSSHSLTDYINSVKLGKVRIIRMSKIHEVESFERLQPSII</sequence>
<dbReference type="InterPro" id="IPR029058">
    <property type="entry name" value="AB_hydrolase_fold"/>
</dbReference>
<dbReference type="InterPro" id="IPR044819">
    <property type="entry name" value="OBL-like"/>
</dbReference>
<keyword evidence="2" id="KW-0812">Transmembrane</keyword>
<keyword evidence="1" id="KW-0378">Hydrolase</keyword>
<keyword evidence="5" id="KW-1185">Reference proteome</keyword>
<dbReference type="GO" id="GO:0004806">
    <property type="term" value="F:triacylglycerol lipase activity"/>
    <property type="evidence" value="ECO:0007669"/>
    <property type="project" value="InterPro"/>
</dbReference>
<dbReference type="PANTHER" id="PTHR46086:SF3">
    <property type="entry name" value="TRIACYLGLYCEROL LIPASE OBL1"/>
    <property type="match status" value="1"/>
</dbReference>
<accession>A0A5N5G6R5</accession>
<comment type="caution">
    <text evidence="4">The sequence shown here is derived from an EMBL/GenBank/DDBJ whole genome shotgun (WGS) entry which is preliminary data.</text>
</comment>
<dbReference type="InterPro" id="IPR002921">
    <property type="entry name" value="Fungal_lipase-type"/>
</dbReference>
<reference evidence="5" key="2">
    <citation type="submission" date="2019-10" db="EMBL/GenBank/DDBJ databases">
        <title>A de novo genome assembly of a pear dwarfing rootstock.</title>
        <authorList>
            <person name="Wang F."/>
            <person name="Wang J."/>
            <person name="Li S."/>
            <person name="Zhang Y."/>
            <person name="Fang M."/>
            <person name="Ma L."/>
            <person name="Zhao Y."/>
            <person name="Jiang S."/>
        </authorList>
    </citation>
    <scope>NUCLEOTIDE SEQUENCE [LARGE SCALE GENOMIC DNA]</scope>
</reference>
<proteinExistence type="predicted"/>